<feature type="compositionally biased region" description="Acidic residues" evidence="9">
    <location>
        <begin position="427"/>
        <end position="474"/>
    </location>
</feature>
<evidence type="ECO:0000259" key="10">
    <source>
        <dbReference type="PROSITE" id="PS50109"/>
    </source>
</evidence>
<dbReference type="Pfam" id="PF02518">
    <property type="entry name" value="HATPase_c"/>
    <property type="match status" value="1"/>
</dbReference>
<organism evidence="11 12">
    <name type="scientific">Bifidobacterium parmae</name>
    <dbReference type="NCBI Taxonomy" id="361854"/>
    <lineage>
        <taxon>Bacteria</taxon>
        <taxon>Bacillati</taxon>
        <taxon>Actinomycetota</taxon>
        <taxon>Actinomycetes</taxon>
        <taxon>Bifidobacteriales</taxon>
        <taxon>Bifidobacteriaceae</taxon>
        <taxon>Bifidobacterium</taxon>
    </lineage>
</organism>
<dbReference type="InterPro" id="IPR036890">
    <property type="entry name" value="HATPase_C_sf"/>
</dbReference>
<dbReference type="Gene3D" id="3.30.565.10">
    <property type="entry name" value="Histidine kinase-like ATPase, C-terminal domain"/>
    <property type="match status" value="1"/>
</dbReference>
<reference evidence="11 12" key="1">
    <citation type="submission" date="2017-07" db="EMBL/GenBank/DDBJ databases">
        <title>Bifidobacterium novel species.</title>
        <authorList>
            <person name="Lugli G.A."/>
            <person name="Milani C."/>
            <person name="Duranti S."/>
            <person name="Mangifesta M."/>
        </authorList>
    </citation>
    <scope>NUCLEOTIDE SEQUENCE [LARGE SCALE GENOMIC DNA]</scope>
    <source>
        <strain evidence="11 12">77</strain>
    </source>
</reference>
<dbReference type="RefSeq" id="WP_101621474.1">
    <property type="nucleotide sequence ID" value="NZ_NMWT01000002.1"/>
</dbReference>
<dbReference type="GO" id="GO:0016036">
    <property type="term" value="P:cellular response to phosphate starvation"/>
    <property type="evidence" value="ECO:0007669"/>
    <property type="project" value="TreeGrafter"/>
</dbReference>
<dbReference type="PANTHER" id="PTHR45453">
    <property type="entry name" value="PHOSPHATE REGULON SENSOR PROTEIN PHOR"/>
    <property type="match status" value="1"/>
</dbReference>
<evidence type="ECO:0000256" key="1">
    <source>
        <dbReference type="ARBA" id="ARBA00000085"/>
    </source>
</evidence>
<dbReference type="CDD" id="cd00075">
    <property type="entry name" value="HATPase"/>
    <property type="match status" value="1"/>
</dbReference>
<comment type="caution">
    <text evidence="11">The sequence shown here is derived from an EMBL/GenBank/DDBJ whole genome shotgun (WGS) entry which is preliminary data.</text>
</comment>
<dbReference type="SMART" id="SM00387">
    <property type="entry name" value="HATPase_c"/>
    <property type="match status" value="1"/>
</dbReference>
<dbReference type="InterPro" id="IPR050351">
    <property type="entry name" value="BphY/WalK/GraS-like"/>
</dbReference>
<evidence type="ECO:0000313" key="12">
    <source>
        <dbReference type="Proteomes" id="UP000235034"/>
    </source>
</evidence>
<dbReference type="GO" id="GO:0005886">
    <property type="term" value="C:plasma membrane"/>
    <property type="evidence" value="ECO:0007669"/>
    <property type="project" value="UniProtKB-SubCell"/>
</dbReference>
<dbReference type="PROSITE" id="PS50109">
    <property type="entry name" value="HIS_KIN"/>
    <property type="match status" value="1"/>
</dbReference>
<dbReference type="Gene3D" id="1.10.287.130">
    <property type="match status" value="1"/>
</dbReference>
<dbReference type="AlphaFoldDB" id="A0A2N5J604"/>
<dbReference type="SUPFAM" id="SSF55874">
    <property type="entry name" value="ATPase domain of HSP90 chaperone/DNA topoisomerase II/histidine kinase"/>
    <property type="match status" value="1"/>
</dbReference>
<evidence type="ECO:0000256" key="4">
    <source>
        <dbReference type="ARBA" id="ARBA00022553"/>
    </source>
</evidence>
<sequence length="474" mass="50756">MVWWQVLVLVALVALVAAVAAWRDGMERGERVGRETRPHVASTLDPDDVLFGVEPSVRAREEAFVAAIPEAVILVDGEGGIRYMTKDAAEFGMNESRHLTDDDALGILARVAADGKTREREIELPIEGVRTLAGANGDSGRGVEAGKTMPSNIRYLKVRVSAVGDDLYAVLISDMSEQRRFEAVRRDFMTNVSHELKTPAGAISLLAETIGDAADDPDAVRYFAGRVSKESTRLTELVHRLIDLQKAQDATGVLDPKRLGVLAVARKAIAENQVQADGRHIALELHYDGVQVPADAPAPGERDAIVSCDEDSIVTAVKNLVENAIHYSPEHTTVRVAVSARDGKVRIRVIDQGIGIPAESIDRIFERFYRVDPARSRATGGTGLGLAIVKHCVADCGGTVSVWSHEGEGSTFTIELPLDADQTPLDADADTGDGDSGDSGDPADDGDGGESNVADDEDTVMIPHDDEDATEQVA</sequence>
<dbReference type="InterPro" id="IPR004358">
    <property type="entry name" value="Sig_transdc_His_kin-like_C"/>
</dbReference>
<dbReference type="OrthoDB" id="9813151at2"/>
<dbReference type="Pfam" id="PF00512">
    <property type="entry name" value="HisKA"/>
    <property type="match status" value="1"/>
</dbReference>
<evidence type="ECO:0000256" key="9">
    <source>
        <dbReference type="SAM" id="MobiDB-lite"/>
    </source>
</evidence>
<dbReference type="InterPro" id="IPR003594">
    <property type="entry name" value="HATPase_dom"/>
</dbReference>
<evidence type="ECO:0000313" key="11">
    <source>
        <dbReference type="EMBL" id="PLS29640.1"/>
    </source>
</evidence>
<evidence type="ECO:0000256" key="8">
    <source>
        <dbReference type="ARBA" id="ARBA00039401"/>
    </source>
</evidence>
<keyword evidence="12" id="KW-1185">Reference proteome</keyword>
<dbReference type="GO" id="GO:0004721">
    <property type="term" value="F:phosphoprotein phosphatase activity"/>
    <property type="evidence" value="ECO:0007669"/>
    <property type="project" value="TreeGrafter"/>
</dbReference>
<evidence type="ECO:0000256" key="5">
    <source>
        <dbReference type="ARBA" id="ARBA00022679"/>
    </source>
</evidence>
<keyword evidence="4" id="KW-0597">Phosphoprotein</keyword>
<comment type="catalytic activity">
    <reaction evidence="1">
        <text>ATP + protein L-histidine = ADP + protein N-phospho-L-histidine.</text>
        <dbReference type="EC" id="2.7.13.3"/>
    </reaction>
</comment>
<dbReference type="SMART" id="SM00388">
    <property type="entry name" value="HisKA"/>
    <property type="match status" value="1"/>
</dbReference>
<evidence type="ECO:0000256" key="6">
    <source>
        <dbReference type="ARBA" id="ARBA00022777"/>
    </source>
</evidence>
<protein>
    <recommendedName>
        <fullName evidence="8">Sensor-like histidine kinase SenX3</fullName>
        <ecNumber evidence="3">2.7.13.3</ecNumber>
    </recommendedName>
</protein>
<dbReference type="Proteomes" id="UP000235034">
    <property type="component" value="Unassembled WGS sequence"/>
</dbReference>
<dbReference type="GO" id="GO:0000155">
    <property type="term" value="F:phosphorelay sensor kinase activity"/>
    <property type="evidence" value="ECO:0007669"/>
    <property type="project" value="InterPro"/>
</dbReference>
<keyword evidence="7" id="KW-0902">Two-component regulatory system</keyword>
<gene>
    <name evidence="11" type="ORF">Uis4E_0277</name>
</gene>
<feature type="region of interest" description="Disordered" evidence="9">
    <location>
        <begin position="422"/>
        <end position="474"/>
    </location>
</feature>
<dbReference type="InterPro" id="IPR003661">
    <property type="entry name" value="HisK_dim/P_dom"/>
</dbReference>
<dbReference type="InterPro" id="IPR036097">
    <property type="entry name" value="HisK_dim/P_sf"/>
</dbReference>
<keyword evidence="6 11" id="KW-0418">Kinase</keyword>
<accession>A0A2N5J604</accession>
<dbReference type="InterPro" id="IPR005467">
    <property type="entry name" value="His_kinase_dom"/>
</dbReference>
<dbReference type="PANTHER" id="PTHR45453:SF1">
    <property type="entry name" value="PHOSPHATE REGULON SENSOR PROTEIN PHOR"/>
    <property type="match status" value="1"/>
</dbReference>
<dbReference type="CDD" id="cd00082">
    <property type="entry name" value="HisKA"/>
    <property type="match status" value="1"/>
</dbReference>
<dbReference type="EC" id="2.7.13.3" evidence="3"/>
<dbReference type="EMBL" id="NMWT01000002">
    <property type="protein sequence ID" value="PLS29640.1"/>
    <property type="molecule type" value="Genomic_DNA"/>
</dbReference>
<evidence type="ECO:0000256" key="2">
    <source>
        <dbReference type="ARBA" id="ARBA00004236"/>
    </source>
</evidence>
<proteinExistence type="predicted"/>
<evidence type="ECO:0000256" key="3">
    <source>
        <dbReference type="ARBA" id="ARBA00012438"/>
    </source>
</evidence>
<dbReference type="FunFam" id="3.30.565.10:FF:000006">
    <property type="entry name" value="Sensor histidine kinase WalK"/>
    <property type="match status" value="1"/>
</dbReference>
<dbReference type="SUPFAM" id="SSF47384">
    <property type="entry name" value="Homodimeric domain of signal transducing histidine kinase"/>
    <property type="match status" value="1"/>
</dbReference>
<keyword evidence="5" id="KW-0808">Transferase</keyword>
<comment type="subcellular location">
    <subcellularLocation>
        <location evidence="2">Cell membrane</location>
    </subcellularLocation>
</comment>
<dbReference type="PRINTS" id="PR00344">
    <property type="entry name" value="BCTRLSENSOR"/>
</dbReference>
<evidence type="ECO:0000256" key="7">
    <source>
        <dbReference type="ARBA" id="ARBA00023012"/>
    </source>
</evidence>
<name>A0A2N5J604_9BIFI</name>
<feature type="domain" description="Histidine kinase" evidence="10">
    <location>
        <begin position="191"/>
        <end position="420"/>
    </location>
</feature>